<proteinExistence type="predicted"/>
<keyword evidence="1" id="KW-0285">Flavoprotein</keyword>
<protein>
    <submittedName>
        <fullName evidence="4">Thioredoxin reductase</fullName>
    </submittedName>
</protein>
<dbReference type="RefSeq" id="WP_080317921.1">
    <property type="nucleotide sequence ID" value="NZ_MTBC01000001.1"/>
</dbReference>
<accession>A0A1V6LW60</accession>
<dbReference type="Proteomes" id="UP000191680">
    <property type="component" value="Unassembled WGS sequence"/>
</dbReference>
<dbReference type="Gene3D" id="2.60.120.10">
    <property type="entry name" value="Jelly Rolls"/>
    <property type="match status" value="1"/>
</dbReference>
<dbReference type="InterPro" id="IPR023753">
    <property type="entry name" value="FAD/NAD-binding_dom"/>
</dbReference>
<dbReference type="OrthoDB" id="109585at2"/>
<name>A0A1V6LW60_9FLAO</name>
<evidence type="ECO:0000259" key="3">
    <source>
        <dbReference type="PROSITE" id="PS50042"/>
    </source>
</evidence>
<dbReference type="GO" id="GO:0016491">
    <property type="term" value="F:oxidoreductase activity"/>
    <property type="evidence" value="ECO:0007669"/>
    <property type="project" value="UniProtKB-KW"/>
</dbReference>
<evidence type="ECO:0000256" key="1">
    <source>
        <dbReference type="ARBA" id="ARBA00022630"/>
    </source>
</evidence>
<dbReference type="SUPFAM" id="SSF51905">
    <property type="entry name" value="FAD/NAD(P)-binding domain"/>
    <property type="match status" value="1"/>
</dbReference>
<dbReference type="PANTHER" id="PTHR48105">
    <property type="entry name" value="THIOREDOXIN REDUCTASE 1-RELATED-RELATED"/>
    <property type="match status" value="1"/>
</dbReference>
<evidence type="ECO:0000313" key="5">
    <source>
        <dbReference type="Proteomes" id="UP000191680"/>
    </source>
</evidence>
<gene>
    <name evidence="4" type="ORF">BUL40_02385</name>
</gene>
<dbReference type="PRINTS" id="PR00368">
    <property type="entry name" value="FADPNR"/>
</dbReference>
<dbReference type="InterPro" id="IPR036188">
    <property type="entry name" value="FAD/NAD-bd_sf"/>
</dbReference>
<dbReference type="Gene3D" id="3.50.50.60">
    <property type="entry name" value="FAD/NAD(P)-binding domain"/>
    <property type="match status" value="2"/>
</dbReference>
<evidence type="ECO:0000256" key="2">
    <source>
        <dbReference type="ARBA" id="ARBA00023002"/>
    </source>
</evidence>
<dbReference type="InterPro" id="IPR050097">
    <property type="entry name" value="Ferredoxin-NADP_redctase_2"/>
</dbReference>
<dbReference type="PROSITE" id="PS50042">
    <property type="entry name" value="CNMP_BINDING_3"/>
    <property type="match status" value="1"/>
</dbReference>
<dbReference type="PRINTS" id="PR00469">
    <property type="entry name" value="PNDRDTASEII"/>
</dbReference>
<keyword evidence="2" id="KW-0560">Oxidoreductase</keyword>
<keyword evidence="5" id="KW-1185">Reference proteome</keyword>
<dbReference type="Pfam" id="PF07992">
    <property type="entry name" value="Pyr_redox_2"/>
    <property type="match status" value="1"/>
</dbReference>
<sequence length="548" mass="59666">MKDARFPELTARQIGVLKNYGEIENFAETTTLFRIGDQQYDFFVVMAGSITIENPADQHKPITIHKKNEFTGDSGMLSHRSSQFNGVAQPKTCVLRISPKQLKKAISAHSDISDILLNAFLLRQETVLSQYEGGLKLIGTSNSKETYAIRDFMDKNHLWYNFLDVASSKNAEDLLTHFGLTQEDLPILINSEAKLCQNPTLEELARYTGVLMEFDDTIFDVLVIGAGPAGLAASVYAASEGLEVVTIDGKAPGGQAGKSSKIENYLGFPTGISGRDLANNAYIQAQKFGCNISIPHKAESISYEKGVFKVNATNNKVIKTKAIVAATGADYRQLPISNIEKYEGSGVFYSATGMNASACKNEIVGVVGGGNSAGQAAMFLADHAKTVYVIIRGDDLGAKMSDYLVQRINATDNITVLKSTQVTELHGQYHLESVVLQHKTQGNSKKPITNLFTFIGAKPCTEWVADLVETDEKGFICTGPGIKKEKLLQCEIFKERKPQSLETSIPGFFAVGDVRKGSVKRVASAVGEGSMAVSQVHQYLAELKKVSY</sequence>
<reference evidence="4 5" key="1">
    <citation type="submission" date="2016-12" db="EMBL/GenBank/DDBJ databases">
        <authorList>
            <person name="Song W.-J."/>
            <person name="Kurnit D.M."/>
        </authorList>
    </citation>
    <scope>NUCLEOTIDE SEQUENCE [LARGE SCALE GENOMIC DNA]</scope>
    <source>
        <strain evidence="4 5">HSG9</strain>
    </source>
</reference>
<dbReference type="InterPro" id="IPR014710">
    <property type="entry name" value="RmlC-like_jellyroll"/>
</dbReference>
<comment type="caution">
    <text evidence="4">The sequence shown here is derived from an EMBL/GenBank/DDBJ whole genome shotgun (WGS) entry which is preliminary data.</text>
</comment>
<feature type="domain" description="Cyclic nucleotide-binding" evidence="3">
    <location>
        <begin position="5"/>
        <end position="123"/>
    </location>
</feature>
<dbReference type="AlphaFoldDB" id="A0A1V6LW60"/>
<dbReference type="InterPro" id="IPR000595">
    <property type="entry name" value="cNMP-bd_dom"/>
</dbReference>
<evidence type="ECO:0000313" key="4">
    <source>
        <dbReference type="EMBL" id="OQD44420.1"/>
    </source>
</evidence>
<dbReference type="Pfam" id="PF00027">
    <property type="entry name" value="cNMP_binding"/>
    <property type="match status" value="1"/>
</dbReference>
<dbReference type="InterPro" id="IPR018490">
    <property type="entry name" value="cNMP-bd_dom_sf"/>
</dbReference>
<dbReference type="EMBL" id="MTBC01000001">
    <property type="protein sequence ID" value="OQD44420.1"/>
    <property type="molecule type" value="Genomic_DNA"/>
</dbReference>
<dbReference type="SUPFAM" id="SSF51206">
    <property type="entry name" value="cAMP-binding domain-like"/>
    <property type="match status" value="1"/>
</dbReference>
<organism evidence="4 5">
    <name type="scientific">Croceivirga radicis</name>
    <dbReference type="NCBI Taxonomy" id="1929488"/>
    <lineage>
        <taxon>Bacteria</taxon>
        <taxon>Pseudomonadati</taxon>
        <taxon>Bacteroidota</taxon>
        <taxon>Flavobacteriia</taxon>
        <taxon>Flavobacteriales</taxon>
        <taxon>Flavobacteriaceae</taxon>
        <taxon>Croceivirga</taxon>
    </lineage>
</organism>